<evidence type="ECO:0000313" key="2">
    <source>
        <dbReference type="Proteomes" id="UP000292187"/>
    </source>
</evidence>
<evidence type="ECO:0000313" key="1">
    <source>
        <dbReference type="EMBL" id="TBR55745.1"/>
    </source>
</evidence>
<name>A0A7Z7YR01_ESCAL</name>
<dbReference type="Proteomes" id="UP000292187">
    <property type="component" value="Unassembled WGS sequence"/>
</dbReference>
<sequence>MYPQKTSSKKQKNTVSPLKRNGKIKLTKHYSTIEAIQQHVSFHRDTEFRELLQYLPKGSCIILLSKSCSSC</sequence>
<dbReference type="AlphaFoldDB" id="A0A7Z7YR01"/>
<comment type="caution">
    <text evidence="1">The sequence shown here is derived from an EMBL/GenBank/DDBJ whole genome shotgun (WGS) entry which is preliminary data.</text>
</comment>
<protein>
    <submittedName>
        <fullName evidence="1">ShET2/EspL2 family type III secretion system effector toxin</fullName>
    </submittedName>
</protein>
<proteinExistence type="predicted"/>
<dbReference type="EMBL" id="SIZV01000003">
    <property type="protein sequence ID" value="TBR55745.1"/>
    <property type="molecule type" value="Genomic_DNA"/>
</dbReference>
<organism evidence="1 2">
    <name type="scientific">Escherichia albertii</name>
    <dbReference type="NCBI Taxonomy" id="208962"/>
    <lineage>
        <taxon>Bacteria</taxon>
        <taxon>Pseudomonadati</taxon>
        <taxon>Pseudomonadota</taxon>
        <taxon>Gammaproteobacteria</taxon>
        <taxon>Enterobacterales</taxon>
        <taxon>Enterobacteriaceae</taxon>
        <taxon>Escherichia</taxon>
    </lineage>
</organism>
<gene>
    <name evidence="1" type="ORF">EYS06_03460</name>
</gene>
<accession>A0A7Z7YR01</accession>
<reference evidence="1 2" key="1">
    <citation type="submission" date="2019-02" db="EMBL/GenBank/DDBJ databases">
        <title>Draft genome sequence of Escherichia albertii strain Mex-12/320a, isolated from an infant with diarrhea, harboring virulence genes associated with diarrheagenic strains of enteropathogenic E. coli.</title>
        <authorList>
            <person name="Maldonado-Puga S."/>
            <person name="Meza-Segura M."/>
            <person name="Zaidi M.B."/>
            <person name="Estrada-Garcia T."/>
        </authorList>
    </citation>
    <scope>NUCLEOTIDE SEQUENCE [LARGE SCALE GENOMIC DNA]</scope>
    <source>
        <strain evidence="1 2">Mex-12/320a</strain>
    </source>
</reference>